<protein>
    <submittedName>
        <fullName evidence="9">Cytoskeleton-associated protein 2-like</fullName>
    </submittedName>
</protein>
<feature type="compositionally biased region" description="Basic and acidic residues" evidence="6">
    <location>
        <begin position="75"/>
        <end position="89"/>
    </location>
</feature>
<gene>
    <name evidence="9" type="primary">LOC100374176</name>
</gene>
<organism evidence="8 9">
    <name type="scientific">Saccoglossus kowalevskii</name>
    <name type="common">Acorn worm</name>
    <dbReference type="NCBI Taxonomy" id="10224"/>
    <lineage>
        <taxon>Eukaryota</taxon>
        <taxon>Metazoa</taxon>
        <taxon>Hemichordata</taxon>
        <taxon>Enteropneusta</taxon>
        <taxon>Harrimaniidae</taxon>
        <taxon>Saccoglossus</taxon>
    </lineage>
</organism>
<feature type="compositionally biased region" description="Basic and acidic residues" evidence="6">
    <location>
        <begin position="101"/>
        <end position="112"/>
    </location>
</feature>
<reference evidence="9" key="1">
    <citation type="submission" date="2025-08" db="UniProtKB">
        <authorList>
            <consortium name="RefSeq"/>
        </authorList>
    </citation>
    <scope>IDENTIFICATION</scope>
    <source>
        <tissue evidence="9">Testes</tissue>
    </source>
</reference>
<feature type="compositionally biased region" description="Low complexity" evidence="6">
    <location>
        <begin position="119"/>
        <end position="135"/>
    </location>
</feature>
<feature type="domain" description="Cytoskeleton-associated protein 2 C-terminal" evidence="7">
    <location>
        <begin position="495"/>
        <end position="567"/>
    </location>
</feature>
<accession>A0ABM0GSU3</accession>
<evidence type="ECO:0000256" key="6">
    <source>
        <dbReference type="SAM" id="MobiDB-lite"/>
    </source>
</evidence>
<dbReference type="InterPro" id="IPR029197">
    <property type="entry name" value="CKAP2_C"/>
</dbReference>
<dbReference type="Pfam" id="PF15297">
    <property type="entry name" value="CKAP2_C"/>
    <property type="match status" value="2"/>
</dbReference>
<keyword evidence="3" id="KW-0963">Cytoplasm</keyword>
<evidence type="ECO:0000256" key="2">
    <source>
        <dbReference type="ARBA" id="ARBA00009468"/>
    </source>
</evidence>
<comment type="subcellular location">
    <subcellularLocation>
        <location evidence="1">Cytoplasm</location>
        <location evidence="1">Cytoskeleton</location>
    </subcellularLocation>
</comment>
<feature type="region of interest" description="Disordered" evidence="6">
    <location>
        <begin position="101"/>
        <end position="169"/>
    </location>
</feature>
<evidence type="ECO:0000256" key="3">
    <source>
        <dbReference type="ARBA" id="ARBA00022490"/>
    </source>
</evidence>
<evidence type="ECO:0000259" key="7">
    <source>
        <dbReference type="Pfam" id="PF15297"/>
    </source>
</evidence>
<feature type="region of interest" description="Disordered" evidence="6">
    <location>
        <begin position="38"/>
        <end position="89"/>
    </location>
</feature>
<keyword evidence="4" id="KW-0597">Phosphoprotein</keyword>
<evidence type="ECO:0000313" key="8">
    <source>
        <dbReference type="Proteomes" id="UP000694865"/>
    </source>
</evidence>
<dbReference type="InterPro" id="IPR052855">
    <property type="entry name" value="CKAP2-like"/>
</dbReference>
<keyword evidence="5" id="KW-0206">Cytoskeleton</keyword>
<evidence type="ECO:0000256" key="4">
    <source>
        <dbReference type="ARBA" id="ARBA00022553"/>
    </source>
</evidence>
<evidence type="ECO:0000256" key="5">
    <source>
        <dbReference type="ARBA" id="ARBA00023212"/>
    </source>
</evidence>
<dbReference type="GeneID" id="100374176"/>
<feature type="domain" description="Cytoskeleton-associated protein 2 C-terminal" evidence="7">
    <location>
        <begin position="308"/>
        <end position="406"/>
    </location>
</feature>
<evidence type="ECO:0000313" key="9">
    <source>
        <dbReference type="RefSeq" id="XP_002736600.2"/>
    </source>
</evidence>
<evidence type="ECO:0000256" key="1">
    <source>
        <dbReference type="ARBA" id="ARBA00004245"/>
    </source>
</evidence>
<comment type="similarity">
    <text evidence="2">Belongs to the CKAP2 family.</text>
</comment>
<feature type="region of interest" description="Disordered" evidence="6">
    <location>
        <begin position="1"/>
        <end position="25"/>
    </location>
</feature>
<name>A0ABM0GSU3_SACKO</name>
<dbReference type="Proteomes" id="UP000694865">
    <property type="component" value="Unplaced"/>
</dbReference>
<dbReference type="PANTHER" id="PTHR47078:SF1">
    <property type="entry name" value="CYTOSKELETON-ASSOCIATED PROTEIN 2-LIKE"/>
    <property type="match status" value="1"/>
</dbReference>
<feature type="compositionally biased region" description="Basic residues" evidence="6">
    <location>
        <begin position="57"/>
        <end position="67"/>
    </location>
</feature>
<feature type="compositionally biased region" description="Polar residues" evidence="6">
    <location>
        <begin position="153"/>
        <end position="162"/>
    </location>
</feature>
<sequence length="581" mass="64586">MASATFTDVVPRKNHESNSEEEEDIMRVKLRKWLEEKKNRASEKKAVKPLQQLNVKKPPHSLRKTKVTRSVSAKKQKENTTDGDSLGEKLDKWKAERDKKRELIRKNKRPEWKGGGIATPSCKPPSITKSTSTSKMARSSTAKPQKSRKSLFQEETVSNSNKPAREPNTIDHCAETALNVVDIPSVAPHNFVRFMTPVRRSPRIQSMQSLVTPSESVVHNLGGEDYRNKNLEMSKRLELWLAAKGKTPSKYRNLIGFDSKLTAVQRRQAYTRQGCTMATDSLDDSRMTAVYLADGGNDARKEALCVLEDTLDDCFTLLESECPVSKVKEWLSSICGRIPLALQSAKYWICRAKIAEMDSDDIHDVIECYEMAVKHGAEPIKDITTALTEFVLKTNTNKNKENQLSDTEENEDLFAKTQPLSPQLTEAGPLLQSMEADPLSPELIGPLSPRLAGHALDSAADIGSGPSPKMLKLTPPASASELITNVGKTKDMSVPERPSSTVKYCISKTPLFNRLHRAYGERVPITPVAVITPVRRSVRLDRPNSSLPAALQGHDVCVNSLSQLKEHITATPTLKDVVLFD</sequence>
<proteinExistence type="inferred from homology"/>
<dbReference type="PANTHER" id="PTHR47078">
    <property type="entry name" value="CYTOSKELETON-ASSOCIATED PROTEIN 2-LIKE"/>
    <property type="match status" value="1"/>
</dbReference>
<keyword evidence="8" id="KW-1185">Reference proteome</keyword>
<dbReference type="RefSeq" id="XP_002736600.2">
    <property type="nucleotide sequence ID" value="XM_002736554.3"/>
</dbReference>